<reference evidence="2 3" key="1">
    <citation type="journal article" date="2010" name="Nature">
        <title>The Ectocarpus genome and the independent evolution of multicellularity in brown algae.</title>
        <authorList>
            <person name="Cock J.M."/>
            <person name="Sterck L."/>
            <person name="Rouze P."/>
            <person name="Scornet D."/>
            <person name="Allen A.E."/>
            <person name="Amoutzias G."/>
            <person name="Anthouard V."/>
            <person name="Artiguenave F."/>
            <person name="Aury J.M."/>
            <person name="Badger J.H."/>
            <person name="Beszteri B."/>
            <person name="Billiau K."/>
            <person name="Bonnet E."/>
            <person name="Bothwell J.H."/>
            <person name="Bowler C."/>
            <person name="Boyen C."/>
            <person name="Brownlee C."/>
            <person name="Carrano C.J."/>
            <person name="Charrier B."/>
            <person name="Cho G.Y."/>
            <person name="Coelho S.M."/>
            <person name="Collen J."/>
            <person name="Corre E."/>
            <person name="Da Silva C."/>
            <person name="Delage L."/>
            <person name="Delaroque N."/>
            <person name="Dittami S.M."/>
            <person name="Doulbeau S."/>
            <person name="Elias M."/>
            <person name="Farnham G."/>
            <person name="Gachon C.M."/>
            <person name="Gschloessl B."/>
            <person name="Heesch S."/>
            <person name="Jabbari K."/>
            <person name="Jubin C."/>
            <person name="Kawai H."/>
            <person name="Kimura K."/>
            <person name="Kloareg B."/>
            <person name="Kupper F.C."/>
            <person name="Lang D."/>
            <person name="Le Bail A."/>
            <person name="Leblanc C."/>
            <person name="Lerouge P."/>
            <person name="Lohr M."/>
            <person name="Lopez P.J."/>
            <person name="Martens C."/>
            <person name="Maumus F."/>
            <person name="Michel G."/>
            <person name="Miranda-Saavedra D."/>
            <person name="Morales J."/>
            <person name="Moreau H."/>
            <person name="Motomura T."/>
            <person name="Nagasato C."/>
            <person name="Napoli C.A."/>
            <person name="Nelson D.R."/>
            <person name="Nyvall-Collen P."/>
            <person name="Peters A.F."/>
            <person name="Pommier C."/>
            <person name="Potin P."/>
            <person name="Poulain J."/>
            <person name="Quesneville H."/>
            <person name="Read B."/>
            <person name="Rensing S.A."/>
            <person name="Ritter A."/>
            <person name="Rousvoal S."/>
            <person name="Samanta M."/>
            <person name="Samson G."/>
            <person name="Schroeder D.C."/>
            <person name="Segurens B."/>
            <person name="Strittmatter M."/>
            <person name="Tonon T."/>
            <person name="Tregear J.W."/>
            <person name="Valentin K."/>
            <person name="von Dassow P."/>
            <person name="Yamagishi T."/>
            <person name="Van de Peer Y."/>
            <person name="Wincker P."/>
        </authorList>
    </citation>
    <scope>NUCLEOTIDE SEQUENCE [LARGE SCALE GENOMIC DNA]</scope>
    <source>
        <strain evidence="3">Ec32 / CCAP1310/4</strain>
    </source>
</reference>
<keyword evidence="3" id="KW-1185">Reference proteome</keyword>
<sequence length="142" mass="15733">MADFRRMTNGGSSDRVDQGATSRGSEVKDGDFNAETKAVESEISAHDGADKDTFPTVKVMPWAGSTYPEPDDTPGIDCVEGEEQELEEEEEEEEEEEGGEEEERGAEKVKARRGKRKLEGKVNASRRRTRHNYAGRHQVGCA</sequence>
<evidence type="ECO:0000256" key="1">
    <source>
        <dbReference type="SAM" id="MobiDB-lite"/>
    </source>
</evidence>
<feature type="region of interest" description="Disordered" evidence="1">
    <location>
        <begin position="1"/>
        <end position="142"/>
    </location>
</feature>
<accession>D7FKM1</accession>
<feature type="compositionally biased region" description="Acidic residues" evidence="1">
    <location>
        <begin position="69"/>
        <end position="104"/>
    </location>
</feature>
<feature type="compositionally biased region" description="Basic residues" evidence="1">
    <location>
        <begin position="110"/>
        <end position="134"/>
    </location>
</feature>
<dbReference type="Proteomes" id="UP000002630">
    <property type="component" value="Unassembled WGS sequence"/>
</dbReference>
<gene>
    <name evidence="2" type="ORF">Esi_0146_0042</name>
</gene>
<feature type="compositionally biased region" description="Basic and acidic residues" evidence="1">
    <location>
        <begin position="37"/>
        <end position="53"/>
    </location>
</feature>
<dbReference type="InParanoid" id="D7FKM1"/>
<dbReference type="AlphaFoldDB" id="D7FKM1"/>
<evidence type="ECO:0000313" key="3">
    <source>
        <dbReference type="Proteomes" id="UP000002630"/>
    </source>
</evidence>
<name>D7FKM1_ECTSI</name>
<proteinExistence type="predicted"/>
<protein>
    <submittedName>
        <fullName evidence="2">Uncharacterized protein</fullName>
    </submittedName>
</protein>
<evidence type="ECO:0000313" key="2">
    <source>
        <dbReference type="EMBL" id="CBJ29421.1"/>
    </source>
</evidence>
<organism evidence="2 3">
    <name type="scientific">Ectocarpus siliculosus</name>
    <name type="common">Brown alga</name>
    <name type="synonym">Conferva siliculosa</name>
    <dbReference type="NCBI Taxonomy" id="2880"/>
    <lineage>
        <taxon>Eukaryota</taxon>
        <taxon>Sar</taxon>
        <taxon>Stramenopiles</taxon>
        <taxon>Ochrophyta</taxon>
        <taxon>PX clade</taxon>
        <taxon>Phaeophyceae</taxon>
        <taxon>Ectocarpales</taxon>
        <taxon>Ectocarpaceae</taxon>
        <taxon>Ectocarpus</taxon>
    </lineage>
</organism>
<dbReference type="EMBL" id="FN649760">
    <property type="protein sequence ID" value="CBJ29421.1"/>
    <property type="molecule type" value="Genomic_DNA"/>
</dbReference>